<dbReference type="CDD" id="cd00515">
    <property type="entry name" value="HAM1"/>
    <property type="match status" value="1"/>
</dbReference>
<feature type="binding site" evidence="10">
    <location>
        <begin position="8"/>
        <end position="13"/>
    </location>
    <ligand>
        <name>substrate</name>
    </ligand>
</feature>
<keyword evidence="5 10" id="KW-0378">Hydrolase</keyword>
<dbReference type="EC" id="3.6.1.66" evidence="10"/>
<evidence type="ECO:0000256" key="6">
    <source>
        <dbReference type="ARBA" id="ARBA00022842"/>
    </source>
</evidence>
<accession>A0A235BSV4</accession>
<comment type="caution">
    <text evidence="12">The sequence shown here is derived from an EMBL/GenBank/DDBJ whole genome shotgun (WGS) entry which is preliminary data.</text>
</comment>
<comment type="subunit">
    <text evidence="2 10">Homodimer.</text>
</comment>
<keyword evidence="7 10" id="KW-0546">Nucleotide metabolism</keyword>
<evidence type="ECO:0000256" key="5">
    <source>
        <dbReference type="ARBA" id="ARBA00022801"/>
    </source>
</evidence>
<comment type="catalytic activity">
    <reaction evidence="10">
        <text>ITP + H2O = IMP + diphosphate + H(+)</text>
        <dbReference type="Rhea" id="RHEA:29399"/>
        <dbReference type="ChEBI" id="CHEBI:15377"/>
        <dbReference type="ChEBI" id="CHEBI:15378"/>
        <dbReference type="ChEBI" id="CHEBI:33019"/>
        <dbReference type="ChEBI" id="CHEBI:58053"/>
        <dbReference type="ChEBI" id="CHEBI:61402"/>
        <dbReference type="EC" id="3.6.1.66"/>
    </reaction>
</comment>
<feature type="active site" description="Proton acceptor" evidence="10">
    <location>
        <position position="70"/>
    </location>
</feature>
<keyword evidence="3 10" id="KW-0479">Metal-binding</keyword>
<evidence type="ECO:0000256" key="3">
    <source>
        <dbReference type="ARBA" id="ARBA00022723"/>
    </source>
</evidence>
<dbReference type="GO" id="GO:0009146">
    <property type="term" value="P:purine nucleoside triphosphate catabolic process"/>
    <property type="evidence" value="ECO:0007669"/>
    <property type="project" value="UniProtKB-UniRule"/>
</dbReference>
<dbReference type="FunFam" id="3.90.950.10:FF:000001">
    <property type="entry name" value="dITP/XTP pyrophosphatase"/>
    <property type="match status" value="1"/>
</dbReference>
<dbReference type="PANTHER" id="PTHR11067">
    <property type="entry name" value="INOSINE TRIPHOSPHATE PYROPHOSPHATASE/HAM1 PROTEIN"/>
    <property type="match status" value="1"/>
</dbReference>
<reference evidence="12 13" key="1">
    <citation type="submission" date="2017-07" db="EMBL/GenBank/DDBJ databases">
        <title>Recovery of genomes from metagenomes via a dereplication, aggregation, and scoring strategy.</title>
        <authorList>
            <person name="Sieber C.M."/>
            <person name="Probst A.J."/>
            <person name="Sharrar A."/>
            <person name="Thomas B.C."/>
            <person name="Hess M."/>
            <person name="Tringe S.G."/>
            <person name="Banfield J.F."/>
        </authorList>
    </citation>
    <scope>NUCLEOTIDE SEQUENCE [LARGE SCALE GENOMIC DNA]</scope>
    <source>
        <strain evidence="12">JGI_Cruoil_03_44_89</strain>
    </source>
</reference>
<name>A0A235BSV4_UNCW3</name>
<evidence type="ECO:0000256" key="10">
    <source>
        <dbReference type="HAMAP-Rule" id="MF_01405"/>
    </source>
</evidence>
<dbReference type="GO" id="GO:0035870">
    <property type="term" value="F:dITP diphosphatase activity"/>
    <property type="evidence" value="ECO:0007669"/>
    <property type="project" value="UniProtKB-UniRule"/>
</dbReference>
<feature type="binding site" evidence="10">
    <location>
        <begin position="153"/>
        <end position="156"/>
    </location>
    <ligand>
        <name>substrate</name>
    </ligand>
</feature>
<feature type="binding site" evidence="10">
    <location>
        <position position="176"/>
    </location>
    <ligand>
        <name>substrate</name>
    </ligand>
</feature>
<dbReference type="NCBIfam" id="NF011397">
    <property type="entry name" value="PRK14822.1"/>
    <property type="match status" value="1"/>
</dbReference>
<dbReference type="AlphaFoldDB" id="A0A235BSV4"/>
<dbReference type="PANTHER" id="PTHR11067:SF9">
    <property type="entry name" value="INOSINE TRIPHOSPHATE PYROPHOSPHATASE"/>
    <property type="match status" value="1"/>
</dbReference>
<sequence>MVEVVISSRNRDKVGEIKVILDGLPIEIRSLLDCPFIPPIEEDGNTLAENAMKKASSVHDVTGGWCIADDTGLFVDVLDGAPGVHSARFAGEKATYDENRKKLLAALEGIPFEKRTARFICCMALVVDADRREVFEGIVEGYITEKEVGSGGFGYDSIFMLPQIGKTFAELSFERKNKVSHRGVALRKLRMRLEELLSIVNRQ</sequence>
<dbReference type="SUPFAM" id="SSF52972">
    <property type="entry name" value="ITPase-like"/>
    <property type="match status" value="1"/>
</dbReference>
<evidence type="ECO:0000256" key="7">
    <source>
        <dbReference type="ARBA" id="ARBA00023080"/>
    </source>
</evidence>
<dbReference type="GO" id="GO:0036220">
    <property type="term" value="F:ITP diphosphatase activity"/>
    <property type="evidence" value="ECO:0007669"/>
    <property type="project" value="UniProtKB-UniRule"/>
</dbReference>
<comment type="function">
    <text evidence="10">Pyrophosphatase that catalyzes the hydrolysis of nucleoside triphosphates to their monophosphate derivatives, with a high preference for the non-canonical purine nucleotides XTP (xanthosine triphosphate), dITP (deoxyinosine triphosphate) and ITP. Seems to function as a house-cleaning enzyme that removes non-canonical purine nucleotides from the nucleotide pool, thus preventing their incorporation into DNA/RNA and avoiding chromosomal lesions.</text>
</comment>
<dbReference type="HAMAP" id="MF_01405">
    <property type="entry name" value="Non_canon_purine_NTPase"/>
    <property type="match status" value="1"/>
</dbReference>
<dbReference type="EMBL" id="NOZQ01000169">
    <property type="protein sequence ID" value="OYD14635.1"/>
    <property type="molecule type" value="Genomic_DNA"/>
</dbReference>
<dbReference type="GO" id="GO:0005829">
    <property type="term" value="C:cytosol"/>
    <property type="evidence" value="ECO:0007669"/>
    <property type="project" value="TreeGrafter"/>
</dbReference>
<keyword evidence="4 10" id="KW-0547">Nucleotide-binding</keyword>
<dbReference type="Pfam" id="PF01725">
    <property type="entry name" value="Ham1p_like"/>
    <property type="match status" value="1"/>
</dbReference>
<evidence type="ECO:0000256" key="8">
    <source>
        <dbReference type="ARBA" id="ARBA00051875"/>
    </source>
</evidence>
<dbReference type="Proteomes" id="UP000215215">
    <property type="component" value="Unassembled WGS sequence"/>
</dbReference>
<gene>
    <name evidence="12" type="ORF">CH333_07565</name>
</gene>
<evidence type="ECO:0000313" key="12">
    <source>
        <dbReference type="EMBL" id="OYD14635.1"/>
    </source>
</evidence>
<dbReference type="GO" id="GO:0017111">
    <property type="term" value="F:ribonucleoside triphosphate phosphatase activity"/>
    <property type="evidence" value="ECO:0007669"/>
    <property type="project" value="InterPro"/>
</dbReference>
<feature type="binding site" evidence="10">
    <location>
        <begin position="181"/>
        <end position="182"/>
    </location>
    <ligand>
        <name>substrate</name>
    </ligand>
</feature>
<evidence type="ECO:0000256" key="9">
    <source>
        <dbReference type="ARBA" id="ARBA00052017"/>
    </source>
</evidence>
<dbReference type="Gene3D" id="3.90.950.10">
    <property type="match status" value="1"/>
</dbReference>
<evidence type="ECO:0000256" key="1">
    <source>
        <dbReference type="ARBA" id="ARBA00008023"/>
    </source>
</evidence>
<feature type="binding site" evidence="10">
    <location>
        <position position="41"/>
    </location>
    <ligand>
        <name>Mg(2+)</name>
        <dbReference type="ChEBI" id="CHEBI:18420"/>
    </ligand>
</feature>
<feature type="binding site" evidence="10">
    <location>
        <position position="71"/>
    </location>
    <ligand>
        <name>substrate</name>
    </ligand>
</feature>
<organism evidence="12 13">
    <name type="scientific">candidate division WOR-3 bacterium JGI_Cruoil_03_44_89</name>
    <dbReference type="NCBI Taxonomy" id="1973748"/>
    <lineage>
        <taxon>Bacteria</taxon>
        <taxon>Bacteria division WOR-3</taxon>
    </lineage>
</organism>
<dbReference type="NCBIfam" id="TIGR00042">
    <property type="entry name" value="RdgB/HAM1 family non-canonical purine NTP pyrophosphatase"/>
    <property type="match status" value="1"/>
</dbReference>
<dbReference type="InterPro" id="IPR002637">
    <property type="entry name" value="RdgB/HAM1"/>
</dbReference>
<dbReference type="InterPro" id="IPR020922">
    <property type="entry name" value="dITP/XTP_pyrophosphatase"/>
</dbReference>
<evidence type="ECO:0000256" key="11">
    <source>
        <dbReference type="RuleBase" id="RU003781"/>
    </source>
</evidence>
<keyword evidence="6 10" id="KW-0460">Magnesium</keyword>
<comment type="similarity">
    <text evidence="1 10 11">Belongs to the HAM1 NTPase family.</text>
</comment>
<protein>
    <recommendedName>
        <fullName evidence="10">dITP/XTP pyrophosphatase</fullName>
        <ecNumber evidence="10">3.6.1.66</ecNumber>
    </recommendedName>
    <alternativeName>
        <fullName evidence="10">Non-canonical purine NTP pyrophosphatase</fullName>
    </alternativeName>
    <alternativeName>
        <fullName evidence="10">Non-standard purine NTP pyrophosphatase</fullName>
    </alternativeName>
    <alternativeName>
        <fullName evidence="10">Nucleoside-triphosphate diphosphatase</fullName>
    </alternativeName>
    <alternativeName>
        <fullName evidence="10">Nucleoside-triphosphate pyrophosphatase</fullName>
        <shortName evidence="10">NTPase</shortName>
    </alternativeName>
</protein>
<dbReference type="GO" id="GO:0046872">
    <property type="term" value="F:metal ion binding"/>
    <property type="evidence" value="ECO:0007669"/>
    <property type="project" value="UniProtKB-KW"/>
</dbReference>
<dbReference type="InterPro" id="IPR029001">
    <property type="entry name" value="ITPase-like_fam"/>
</dbReference>
<feature type="binding site" evidence="10">
    <location>
        <position position="70"/>
    </location>
    <ligand>
        <name>Mg(2+)</name>
        <dbReference type="ChEBI" id="CHEBI:18420"/>
    </ligand>
</feature>
<comment type="catalytic activity">
    <reaction evidence="9 10">
        <text>XTP + H2O = XMP + diphosphate + H(+)</text>
        <dbReference type="Rhea" id="RHEA:28610"/>
        <dbReference type="ChEBI" id="CHEBI:15377"/>
        <dbReference type="ChEBI" id="CHEBI:15378"/>
        <dbReference type="ChEBI" id="CHEBI:33019"/>
        <dbReference type="ChEBI" id="CHEBI:57464"/>
        <dbReference type="ChEBI" id="CHEBI:61314"/>
        <dbReference type="EC" id="3.6.1.66"/>
    </reaction>
</comment>
<evidence type="ECO:0000256" key="4">
    <source>
        <dbReference type="ARBA" id="ARBA00022741"/>
    </source>
</evidence>
<proteinExistence type="inferred from homology"/>
<dbReference type="GO" id="GO:0000166">
    <property type="term" value="F:nucleotide binding"/>
    <property type="evidence" value="ECO:0007669"/>
    <property type="project" value="UniProtKB-KW"/>
</dbReference>
<dbReference type="GO" id="GO:0036222">
    <property type="term" value="F:XTP diphosphatase activity"/>
    <property type="evidence" value="ECO:0007669"/>
    <property type="project" value="UniProtKB-UniRule"/>
</dbReference>
<evidence type="ECO:0000313" key="13">
    <source>
        <dbReference type="Proteomes" id="UP000215215"/>
    </source>
</evidence>
<comment type="catalytic activity">
    <reaction evidence="8 10">
        <text>dITP + H2O = dIMP + diphosphate + H(+)</text>
        <dbReference type="Rhea" id="RHEA:28342"/>
        <dbReference type="ChEBI" id="CHEBI:15377"/>
        <dbReference type="ChEBI" id="CHEBI:15378"/>
        <dbReference type="ChEBI" id="CHEBI:33019"/>
        <dbReference type="ChEBI" id="CHEBI:61194"/>
        <dbReference type="ChEBI" id="CHEBI:61382"/>
        <dbReference type="EC" id="3.6.1.66"/>
    </reaction>
</comment>
<dbReference type="GO" id="GO:0009117">
    <property type="term" value="P:nucleotide metabolic process"/>
    <property type="evidence" value="ECO:0007669"/>
    <property type="project" value="UniProtKB-KW"/>
</dbReference>
<comment type="cofactor">
    <cofactor evidence="10">
        <name>Mg(2+)</name>
        <dbReference type="ChEBI" id="CHEBI:18420"/>
    </cofactor>
    <text evidence="10">Binds 1 Mg(2+) ion per subunit.</text>
</comment>
<evidence type="ECO:0000256" key="2">
    <source>
        <dbReference type="ARBA" id="ARBA00011738"/>
    </source>
</evidence>